<feature type="compositionally biased region" description="Basic residues" evidence="1">
    <location>
        <begin position="18"/>
        <end position="28"/>
    </location>
</feature>
<feature type="region of interest" description="Disordered" evidence="1">
    <location>
        <begin position="1"/>
        <end position="90"/>
    </location>
</feature>
<protein>
    <submittedName>
        <fullName evidence="2">Uncharacterized protein</fullName>
    </submittedName>
</protein>
<proteinExistence type="predicted"/>
<sequence length="128" mass="14301">MNKPCRRLSSGRQTTRVKSAHGRGHGIQKPHLCQLTRSNNRRRWQRPVPGLPSDQLRHGERLAPGPDRLETPGVTDGMKQGEPPPPDVWPQRVCQVLVSHWGATLHQTATATKMAINPMRLVISVSSR</sequence>
<dbReference type="KEGG" id="syw:SYNW1398"/>
<evidence type="ECO:0000256" key="1">
    <source>
        <dbReference type="SAM" id="MobiDB-lite"/>
    </source>
</evidence>
<evidence type="ECO:0000313" key="3">
    <source>
        <dbReference type="Proteomes" id="UP000001422"/>
    </source>
</evidence>
<reference evidence="2 3" key="1">
    <citation type="journal article" date="2003" name="Nature">
        <title>The genome of a motile marine Synechococcus.</title>
        <authorList>
            <person name="Palenik B."/>
            <person name="Brahamsha B."/>
            <person name="Larimer F."/>
            <person name="Land M."/>
            <person name="Hauser L."/>
            <person name="Chain P."/>
            <person name="Lamerdin J."/>
            <person name="Regala W."/>
            <person name="Allen E.A."/>
            <person name="McCarren J."/>
            <person name="Paulsen I."/>
            <person name="Dufresne A."/>
            <person name="Partensky F."/>
            <person name="Webb E."/>
            <person name="Waterbury J."/>
        </authorList>
    </citation>
    <scope>NUCLEOTIDE SEQUENCE [LARGE SCALE GENOMIC DNA]</scope>
    <source>
        <strain evidence="2 3">WH8102</strain>
    </source>
</reference>
<dbReference type="EMBL" id="BX569692">
    <property type="protein sequence ID" value="CAE07913.1"/>
    <property type="molecule type" value="Genomic_DNA"/>
</dbReference>
<organism evidence="2 3">
    <name type="scientific">Parasynechococcus marenigrum (strain WH8102)</name>
    <dbReference type="NCBI Taxonomy" id="84588"/>
    <lineage>
        <taxon>Bacteria</taxon>
        <taxon>Bacillati</taxon>
        <taxon>Cyanobacteriota</taxon>
        <taxon>Cyanophyceae</taxon>
        <taxon>Synechococcales</taxon>
        <taxon>Prochlorococcaceae</taxon>
        <taxon>Parasynechococcus</taxon>
        <taxon>Parasynechococcus marenigrum</taxon>
    </lineage>
</organism>
<gene>
    <name evidence="2" type="ordered locus">SYNW1398</name>
</gene>
<accession>Q7U6E0</accession>
<keyword evidence="3" id="KW-1185">Reference proteome</keyword>
<dbReference type="AlphaFoldDB" id="Q7U6E0"/>
<name>Q7U6E0_PARMW</name>
<dbReference type="HOGENOM" id="CLU_1958502_0_0_3"/>
<evidence type="ECO:0000313" key="2">
    <source>
        <dbReference type="EMBL" id="CAE07913.1"/>
    </source>
</evidence>
<dbReference type="Proteomes" id="UP000001422">
    <property type="component" value="Chromosome"/>
</dbReference>